<evidence type="ECO:0000313" key="3">
    <source>
        <dbReference type="Proteomes" id="UP001306119"/>
    </source>
</evidence>
<protein>
    <submittedName>
        <fullName evidence="2">Competence protein CoiA family protein</fullName>
    </submittedName>
</protein>
<evidence type="ECO:0000313" key="2">
    <source>
        <dbReference type="EMBL" id="MEC6833857.1"/>
    </source>
</evidence>
<dbReference type="Proteomes" id="UP001306119">
    <property type="component" value="Unassembled WGS sequence"/>
</dbReference>
<gene>
    <name evidence="2" type="ORF">VXS06_19000</name>
</gene>
<organism evidence="2 3">
    <name type="scientific">Photobacterium toruni</name>
    <dbReference type="NCBI Taxonomy" id="1935446"/>
    <lineage>
        <taxon>Bacteria</taxon>
        <taxon>Pseudomonadati</taxon>
        <taxon>Pseudomonadota</taxon>
        <taxon>Gammaproteobacteria</taxon>
        <taxon>Vibrionales</taxon>
        <taxon>Vibrionaceae</taxon>
        <taxon>Photobacterium</taxon>
    </lineage>
</organism>
<sequence length="327" mass="36839">MENLKIPYGLSEIGELTPVENAEKGKTYDCPSCGVRLIYREGEKRVKHFSHPPSSSCNLESVLHITAKKLVQTVIEKNAKGNQVILLDNHCRNCGDVYSISLPVNTFTSAELEVKVGNYVCDVVGYRSDSIGLAIEIFNTHEVDAIKAENLKTYWIEIKAEDVLLNPSNWIPTQSNLKDSYCNNCKNHFKHVIETADKYGIDQSLYSPIKIPTKAAYIADVETCFKCKQEIPVFWWMGVPFSEVEPPILKPKTIKFRYSKQYGGSYWANTCANCGMIQGDNFLYIFDNAPFNSLPLSDKSQSNNTNVRVTSGQSAVSEFMNIINRNF</sequence>
<dbReference type="RefSeq" id="WP_327775687.1">
    <property type="nucleotide sequence ID" value="NZ_JAYXUG010000031.1"/>
</dbReference>
<dbReference type="InterPro" id="IPR057253">
    <property type="entry name" value="CoiA-like_N"/>
</dbReference>
<accession>A0ABU6LBC4</accession>
<reference evidence="2 3" key="1">
    <citation type="submission" date="2024-01" db="EMBL/GenBank/DDBJ databases">
        <title>Active colonisers of the gastrointestinal tract of Atlantic salmon farmed in a warm water region.</title>
        <authorList>
            <person name="Bowman J.P."/>
        </authorList>
    </citation>
    <scope>NUCLEOTIDE SEQUENCE [LARGE SCALE GENOMIC DNA]</scope>
    <source>
        <strain evidence="2 3">S3MW1</strain>
    </source>
</reference>
<dbReference type="EMBL" id="JAYXUG010000031">
    <property type="protein sequence ID" value="MEC6833857.1"/>
    <property type="molecule type" value="Genomic_DNA"/>
</dbReference>
<keyword evidence="3" id="KW-1185">Reference proteome</keyword>
<dbReference type="Pfam" id="PF25164">
    <property type="entry name" value="CoiA_N"/>
    <property type="match status" value="1"/>
</dbReference>
<comment type="caution">
    <text evidence="2">The sequence shown here is derived from an EMBL/GenBank/DDBJ whole genome shotgun (WGS) entry which is preliminary data.</text>
</comment>
<evidence type="ECO:0000259" key="1">
    <source>
        <dbReference type="Pfam" id="PF25164"/>
    </source>
</evidence>
<proteinExistence type="predicted"/>
<name>A0ABU6LBC4_9GAMM</name>
<feature type="domain" description="Competence protein CoiA-like N-terminal" evidence="1">
    <location>
        <begin position="21"/>
        <end position="59"/>
    </location>
</feature>